<dbReference type="Proteomes" id="UP001409291">
    <property type="component" value="Unassembled WGS sequence"/>
</dbReference>
<keyword evidence="4" id="KW-0811">Translocation</keyword>
<dbReference type="SUPFAM" id="SSF54611">
    <property type="entry name" value="SecB-like"/>
    <property type="match status" value="1"/>
</dbReference>
<organism evidence="5 6">
    <name type="scientific">Sphingobacterium kitahiroshimense</name>
    <dbReference type="NCBI Taxonomy" id="470446"/>
    <lineage>
        <taxon>Bacteria</taxon>
        <taxon>Pseudomonadati</taxon>
        <taxon>Bacteroidota</taxon>
        <taxon>Sphingobacteriia</taxon>
        <taxon>Sphingobacteriales</taxon>
        <taxon>Sphingobacteriaceae</taxon>
        <taxon>Sphingobacterium</taxon>
    </lineage>
</organism>
<gene>
    <name evidence="5" type="ORF">ABE541_04470</name>
</gene>
<evidence type="ECO:0000256" key="4">
    <source>
        <dbReference type="ARBA" id="ARBA00023010"/>
    </source>
</evidence>
<evidence type="ECO:0000256" key="1">
    <source>
        <dbReference type="ARBA" id="ARBA00009990"/>
    </source>
</evidence>
<keyword evidence="3" id="KW-0653">Protein transport</keyword>
<dbReference type="InterPro" id="IPR035958">
    <property type="entry name" value="SecB-like_sf"/>
</dbReference>
<dbReference type="Gene3D" id="3.10.420.10">
    <property type="entry name" value="SecB-like"/>
    <property type="match status" value="1"/>
</dbReference>
<keyword evidence="6" id="KW-1185">Reference proteome</keyword>
<evidence type="ECO:0000256" key="2">
    <source>
        <dbReference type="ARBA" id="ARBA00022448"/>
    </source>
</evidence>
<dbReference type="EMBL" id="JBDJNQ010000002">
    <property type="protein sequence ID" value="MEN5376511.1"/>
    <property type="molecule type" value="Genomic_DNA"/>
</dbReference>
<comment type="similarity">
    <text evidence="1">Belongs to the SecB family.</text>
</comment>
<accession>A0ABV0BP33</accession>
<name>A0ABV0BP33_9SPHI</name>
<evidence type="ECO:0000313" key="6">
    <source>
        <dbReference type="Proteomes" id="UP001409291"/>
    </source>
</evidence>
<proteinExistence type="inferred from homology"/>
<sequence length="136" mass="15349">MQSASFKISNYKFTKTLLDFSFYKEGEIDVSFAVSGTFIKSRSIFELRFAIIAKSEGITEAFVSVDCESIFEFTNVSSLAEVPDYFYTNSIAILFPYLRAYVSTITVQSNIRPIILPTLNLSDLNGPLKQHTNEID</sequence>
<dbReference type="RefSeq" id="WP_346580732.1">
    <property type="nucleotide sequence ID" value="NZ_JBDJLH010000003.1"/>
</dbReference>
<reference evidence="5 6" key="1">
    <citation type="submission" date="2024-04" db="EMBL/GenBank/DDBJ databases">
        <title>WGS of bacteria from Torrens River.</title>
        <authorList>
            <person name="Wyrsch E.R."/>
            <person name="Drigo B."/>
        </authorList>
    </citation>
    <scope>NUCLEOTIDE SEQUENCE [LARGE SCALE GENOMIC DNA]</scope>
    <source>
        <strain evidence="5 6">TWI391</strain>
    </source>
</reference>
<evidence type="ECO:0000256" key="3">
    <source>
        <dbReference type="ARBA" id="ARBA00022927"/>
    </source>
</evidence>
<dbReference type="Pfam" id="PF02556">
    <property type="entry name" value="SecB"/>
    <property type="match status" value="1"/>
</dbReference>
<comment type="caution">
    <text evidence="5">The sequence shown here is derived from an EMBL/GenBank/DDBJ whole genome shotgun (WGS) entry which is preliminary data.</text>
</comment>
<evidence type="ECO:0000313" key="5">
    <source>
        <dbReference type="EMBL" id="MEN5376511.1"/>
    </source>
</evidence>
<protein>
    <submittedName>
        <fullName evidence="5">Protein-export chaperone SecB</fullName>
    </submittedName>
</protein>
<dbReference type="InterPro" id="IPR003708">
    <property type="entry name" value="SecB"/>
</dbReference>
<keyword evidence="2" id="KW-0813">Transport</keyword>